<evidence type="ECO:0000259" key="1">
    <source>
        <dbReference type="Pfam" id="PF08765"/>
    </source>
</evidence>
<dbReference type="Proteomes" id="UP000005317">
    <property type="component" value="Unassembled WGS sequence"/>
</dbReference>
<keyword evidence="3" id="KW-1185">Reference proteome</keyword>
<feature type="domain" description="Mor transcription activator" evidence="1">
    <location>
        <begin position="56"/>
        <end position="122"/>
    </location>
</feature>
<dbReference type="Pfam" id="PF08765">
    <property type="entry name" value="Mor"/>
    <property type="match status" value="1"/>
</dbReference>
<accession>A0A656HD19</accession>
<organism evidence="2 3">
    <name type="scientific">Thiothrix nivea (strain ATCC 35100 / DSM 5205 / JP2)</name>
    <dbReference type="NCBI Taxonomy" id="870187"/>
    <lineage>
        <taxon>Bacteria</taxon>
        <taxon>Pseudomonadati</taxon>
        <taxon>Pseudomonadota</taxon>
        <taxon>Gammaproteobacteria</taxon>
        <taxon>Thiotrichales</taxon>
        <taxon>Thiotrichaceae</taxon>
        <taxon>Thiothrix</taxon>
    </lineage>
</organism>
<proteinExistence type="predicted"/>
<dbReference type="SUPFAM" id="SSF46689">
    <property type="entry name" value="Homeodomain-like"/>
    <property type="match status" value="1"/>
</dbReference>
<dbReference type="InterPro" id="IPR014875">
    <property type="entry name" value="Mor_transcription_activator"/>
</dbReference>
<dbReference type="Gene3D" id="1.10.10.60">
    <property type="entry name" value="Homeodomain-like"/>
    <property type="match status" value="1"/>
</dbReference>
<dbReference type="AlphaFoldDB" id="A0A656HD19"/>
<gene>
    <name evidence="2" type="ORF">Thini_0709</name>
</gene>
<dbReference type="OrthoDB" id="8896696at2"/>
<evidence type="ECO:0000313" key="3">
    <source>
        <dbReference type="Proteomes" id="UP000005317"/>
    </source>
</evidence>
<dbReference type="EMBL" id="JH651384">
    <property type="protein sequence ID" value="EIJ33346.1"/>
    <property type="molecule type" value="Genomic_DNA"/>
</dbReference>
<dbReference type="InterPro" id="IPR009057">
    <property type="entry name" value="Homeodomain-like_sf"/>
</dbReference>
<protein>
    <submittedName>
        <fullName evidence="2">Mor transcription activator domain protein</fullName>
    </submittedName>
</protein>
<reference evidence="3" key="1">
    <citation type="journal article" date="2011" name="Stand. Genomic Sci.">
        <title>Genome sequence of the filamentous, gliding Thiothrix nivea neotype strain (JP2(T)).</title>
        <authorList>
            <person name="Lapidus A."/>
            <person name="Nolan M."/>
            <person name="Lucas S."/>
            <person name="Glavina Del Rio T."/>
            <person name="Tice H."/>
            <person name="Cheng J.F."/>
            <person name="Tapia R."/>
            <person name="Han C."/>
            <person name="Goodwin L."/>
            <person name="Pitluck S."/>
            <person name="Liolios K."/>
            <person name="Pagani I."/>
            <person name="Ivanova N."/>
            <person name="Huntemann M."/>
            <person name="Mavromatis K."/>
            <person name="Mikhailova N."/>
            <person name="Pati A."/>
            <person name="Chen A."/>
            <person name="Palaniappan K."/>
            <person name="Land M."/>
            <person name="Brambilla E.M."/>
            <person name="Rohde M."/>
            <person name="Abt B."/>
            <person name="Verbarg S."/>
            <person name="Goker M."/>
            <person name="Bristow J."/>
            <person name="Eisen J.A."/>
            <person name="Markowitz V."/>
            <person name="Hugenholtz P."/>
            <person name="Kyrpides N.C."/>
            <person name="Klenk H.P."/>
            <person name="Woyke T."/>
        </authorList>
    </citation>
    <scope>NUCLEOTIDE SEQUENCE [LARGE SCALE GENOMIC DNA]</scope>
    <source>
        <strain evidence="3">ATCC 35100 / DSM 5205 / JP2</strain>
    </source>
</reference>
<sequence length="126" mass="14640">MSSYDHLPEVARELIGLIGYDNTILIMRRWGGTYLDVPKDPERAMVLQEVLPYPAVVALCAYYNGERIRYIPKMDGVLRKMRNDEIRRDFGKVGVRHLATQHRLSCRAIYNIIAETEQERQASLFL</sequence>
<name>A0A656HD19_THINJ</name>
<evidence type="ECO:0000313" key="2">
    <source>
        <dbReference type="EMBL" id="EIJ33346.1"/>
    </source>
</evidence>
<dbReference type="RefSeq" id="WP_002707300.1">
    <property type="nucleotide sequence ID" value="NZ_JH651384.1"/>
</dbReference>